<sequence length="626" mass="71467">MPISHLEVETKKIPKRVNKKKILKIVLGVLVVLLIFGGIAAFYSYKKVGAFTKNISDVSTKTREIQVAVEQQDVVKAKQKLQELETSLQNTKGELESVRYFERVPIVKNYYKDSQHALNAAILGTEAGKKVADSIIPFGDILGLKGVKSNQKAEDKIKILVTQVFPSLLKEVDELENTFEQIKYEVDQINPDRYPEDLTIGNVHVKSALAQTRVALNNIEPYIPELKNALEVLPSVLGYKKEKIYLLWFQNDKELRPTGGFITAYGVAKVKDGKLIDMESDDIYRLDRKATTFEDAPEPLRRFFGHTVFPLRDSNLSPDFKISAETFERIYKKIPGQPKIDGILTIDTEVVRRFLEITGPITLKKYNETFSAENNPKYNIPDVIYKLELYTEVLLRGQGSDRKGLIGDLMDEMLNNLFNSKPDKFPKIFDTFMKAADEKHILFYFHDTRAQEFAEELGYAGRIKSFAGDYLHINSANFGGLKGNLYIKGAVDQDIKVASDGTVTKKVKVTLKNTGKADGWLNAVYRNWMRLYVPEGSKLIDKKVFSDFKLTRDLNYTVWESYSLTYPLGESVTEFTYLLPFKITKEDSYKLLIQKQPGIDLHMLIRLNGKVVEEFDLLTDREIEIR</sequence>
<evidence type="ECO:0000256" key="2">
    <source>
        <dbReference type="SAM" id="Phobius"/>
    </source>
</evidence>
<dbReference type="AlphaFoldDB" id="A0A1G1WX80"/>
<comment type="caution">
    <text evidence="3">The sequence shown here is derived from an EMBL/GenBank/DDBJ whole genome shotgun (WGS) entry which is preliminary data.</text>
</comment>
<keyword evidence="2" id="KW-1133">Transmembrane helix</keyword>
<name>A0A1G1WX80_9BACT</name>
<dbReference type="Proteomes" id="UP000179279">
    <property type="component" value="Unassembled WGS sequence"/>
</dbReference>
<evidence type="ECO:0000313" key="4">
    <source>
        <dbReference type="Proteomes" id="UP000179279"/>
    </source>
</evidence>
<feature type="transmembrane region" description="Helical" evidence="2">
    <location>
        <begin position="21"/>
        <end position="45"/>
    </location>
</feature>
<gene>
    <name evidence="3" type="ORF">A3A57_01500</name>
</gene>
<evidence type="ECO:0008006" key="5">
    <source>
        <dbReference type="Google" id="ProtNLM"/>
    </source>
</evidence>
<proteinExistence type="predicted"/>
<feature type="coiled-coil region" evidence="1">
    <location>
        <begin position="67"/>
        <end position="94"/>
    </location>
</feature>
<dbReference type="EMBL" id="MHDA01000019">
    <property type="protein sequence ID" value="OGY32362.1"/>
    <property type="molecule type" value="Genomic_DNA"/>
</dbReference>
<organism evidence="3 4">
    <name type="scientific">Candidatus Woykebacteria bacterium RIFCSPLOWO2_01_FULL_41_12</name>
    <dbReference type="NCBI Taxonomy" id="1802604"/>
    <lineage>
        <taxon>Bacteria</taxon>
        <taxon>Candidatus Woykeibacteriota</taxon>
    </lineage>
</organism>
<protein>
    <recommendedName>
        <fullName evidence="5">DUF4012 domain-containing protein</fullName>
    </recommendedName>
</protein>
<evidence type="ECO:0000313" key="3">
    <source>
        <dbReference type="EMBL" id="OGY32362.1"/>
    </source>
</evidence>
<accession>A0A1G1WX80</accession>
<dbReference type="Pfam" id="PF13196">
    <property type="entry name" value="DUF4012"/>
    <property type="match status" value="1"/>
</dbReference>
<keyword evidence="1" id="KW-0175">Coiled coil</keyword>
<evidence type="ECO:0000256" key="1">
    <source>
        <dbReference type="SAM" id="Coils"/>
    </source>
</evidence>
<keyword evidence="2" id="KW-0472">Membrane</keyword>
<reference evidence="3 4" key="1">
    <citation type="journal article" date="2016" name="Nat. Commun.">
        <title>Thousands of microbial genomes shed light on interconnected biogeochemical processes in an aquifer system.</title>
        <authorList>
            <person name="Anantharaman K."/>
            <person name="Brown C.T."/>
            <person name="Hug L.A."/>
            <person name="Sharon I."/>
            <person name="Castelle C.J."/>
            <person name="Probst A.J."/>
            <person name="Thomas B.C."/>
            <person name="Singh A."/>
            <person name="Wilkins M.J."/>
            <person name="Karaoz U."/>
            <person name="Brodie E.L."/>
            <person name="Williams K.H."/>
            <person name="Hubbard S.S."/>
            <person name="Banfield J.F."/>
        </authorList>
    </citation>
    <scope>NUCLEOTIDE SEQUENCE [LARGE SCALE GENOMIC DNA]</scope>
</reference>
<dbReference type="InterPro" id="IPR025101">
    <property type="entry name" value="DUF4012"/>
</dbReference>
<keyword evidence="2" id="KW-0812">Transmembrane</keyword>